<dbReference type="Pfam" id="PF00300">
    <property type="entry name" value="His_Phos_1"/>
    <property type="match status" value="1"/>
</dbReference>
<dbReference type="InterPro" id="IPR004449">
    <property type="entry name" value="SixA"/>
</dbReference>
<dbReference type="Gene3D" id="3.40.50.1240">
    <property type="entry name" value="Phosphoglycerate mutase-like"/>
    <property type="match status" value="1"/>
</dbReference>
<dbReference type="EMBL" id="SHAG01000018">
    <property type="protein sequence ID" value="RZO76080.1"/>
    <property type="molecule type" value="Genomic_DNA"/>
</dbReference>
<dbReference type="AlphaFoldDB" id="A0A520S0U9"/>
<evidence type="ECO:0000313" key="2">
    <source>
        <dbReference type="Proteomes" id="UP000316199"/>
    </source>
</evidence>
<dbReference type="GO" id="GO:0005737">
    <property type="term" value="C:cytoplasm"/>
    <property type="evidence" value="ECO:0007669"/>
    <property type="project" value="InterPro"/>
</dbReference>
<organism evidence="1 2">
    <name type="scientific">OM182 bacterium</name>
    <dbReference type="NCBI Taxonomy" id="2510334"/>
    <lineage>
        <taxon>Bacteria</taxon>
        <taxon>Pseudomonadati</taxon>
        <taxon>Pseudomonadota</taxon>
        <taxon>Gammaproteobacteria</taxon>
        <taxon>OMG group</taxon>
        <taxon>OM182 clade</taxon>
    </lineage>
</organism>
<dbReference type="Proteomes" id="UP000316199">
    <property type="component" value="Unassembled WGS sequence"/>
</dbReference>
<dbReference type="CDD" id="cd07067">
    <property type="entry name" value="HP_PGM_like"/>
    <property type="match status" value="1"/>
</dbReference>
<accession>A0A520S0U9</accession>
<dbReference type="GO" id="GO:0101006">
    <property type="term" value="F:protein histidine phosphatase activity"/>
    <property type="evidence" value="ECO:0007669"/>
    <property type="project" value="InterPro"/>
</dbReference>
<reference evidence="1 2" key="1">
    <citation type="submission" date="2019-02" db="EMBL/GenBank/DDBJ databases">
        <title>Prokaryotic population dynamics and viral predation in marine succession experiment using metagenomics: the confinement effect.</title>
        <authorList>
            <person name="Haro-Moreno J.M."/>
            <person name="Rodriguez-Valera F."/>
            <person name="Lopez-Perez M."/>
        </authorList>
    </citation>
    <scope>NUCLEOTIDE SEQUENCE [LARGE SCALE GENOMIC DNA]</scope>
    <source>
        <strain evidence="1">MED-G157</strain>
    </source>
</reference>
<dbReference type="SMART" id="SM00855">
    <property type="entry name" value="PGAM"/>
    <property type="match status" value="1"/>
</dbReference>
<proteinExistence type="predicted"/>
<name>A0A520S0U9_9GAMM</name>
<gene>
    <name evidence="1" type="primary">sixA</name>
    <name evidence="1" type="ORF">EVA68_05305</name>
</gene>
<dbReference type="SUPFAM" id="SSF53254">
    <property type="entry name" value="Phosphoglycerate mutase-like"/>
    <property type="match status" value="1"/>
</dbReference>
<sequence length="147" mass="16268">MHLLIMRHGEALSGVSDFDRPLSPRGLDDIRSIASRLGDRGTTIDKILCSPLRRTRQTAELINNFSYCNVTVDLCHALAPGADCEGVVKKLKSKRADTLLLVSHQPLVGNIIHYLTREILSITVGMVACIKLKSFNPYGGELKWVIQ</sequence>
<dbReference type="InterPro" id="IPR013078">
    <property type="entry name" value="His_Pase_superF_clade-1"/>
</dbReference>
<protein>
    <submittedName>
        <fullName evidence="1">Phosphohistidine phosphatase SixA</fullName>
    </submittedName>
</protein>
<evidence type="ECO:0000313" key="1">
    <source>
        <dbReference type="EMBL" id="RZO76080.1"/>
    </source>
</evidence>
<dbReference type="NCBIfam" id="TIGR00249">
    <property type="entry name" value="sixA"/>
    <property type="match status" value="1"/>
</dbReference>
<comment type="caution">
    <text evidence="1">The sequence shown here is derived from an EMBL/GenBank/DDBJ whole genome shotgun (WGS) entry which is preliminary data.</text>
</comment>
<dbReference type="InterPro" id="IPR029033">
    <property type="entry name" value="His_PPase_superfam"/>
</dbReference>